<feature type="transmembrane region" description="Helical" evidence="9">
    <location>
        <begin position="54"/>
        <end position="74"/>
    </location>
</feature>
<comment type="subcellular location">
    <subcellularLocation>
        <location evidence="1">Cell membrane</location>
        <topology evidence="1">Multi-pass membrane protein</topology>
    </subcellularLocation>
</comment>
<gene>
    <name evidence="11" type="ORF">KCH_62690</name>
</gene>
<comment type="similarity">
    <text evidence="2">Belongs to the major facilitator superfamily. Bcr/CmlA family.</text>
</comment>
<dbReference type="NCBIfam" id="TIGR00710">
    <property type="entry name" value="efflux_Bcr_CflA"/>
    <property type="match status" value="1"/>
</dbReference>
<evidence type="ECO:0000256" key="3">
    <source>
        <dbReference type="ARBA" id="ARBA00007520"/>
    </source>
</evidence>
<sequence>MSTLSRARVPNAQAAPAVTLTATLALLSFLMPLATDMYLPAFPRMIEELGTTASGVQSTLTAFLIGSGAGQLVLGPLSDRFGRRGPILVGAAVCTVATALCAVAPSLPVLVVVRFVAGFSGAAGLVVGRAVVADLASGVVAARLFGVLMALGGIAPVLAPLAGGVVVGGAGGWRGVFWVLAAVSAVMFLAALTFLPESLPAERRRAGDPAATARAARSVLTDRVYLGYTFAFTFGCGAVYCYIAGSPFLLQNVLGFGVGGASLAFSAGALAAAVSSAVGARLVGRHTPERLLRIGLTVLLVATFAALALALAGRLDRVPALSLIFLGFLGLGQVFGTATALAVGRVPHAAGTGSAVLGALQSAFGAAVAPLVGLGGEHTAVPMFVGMAGCALAAVLSLLLTRESAPAANPN</sequence>
<evidence type="ECO:0000313" key="11">
    <source>
        <dbReference type="EMBL" id="KDN81952.1"/>
    </source>
</evidence>
<evidence type="ECO:0000256" key="5">
    <source>
        <dbReference type="ARBA" id="ARBA00022475"/>
    </source>
</evidence>
<dbReference type="InterPro" id="IPR020846">
    <property type="entry name" value="MFS_dom"/>
</dbReference>
<dbReference type="eggNOG" id="COG2814">
    <property type="taxonomic scope" value="Bacteria"/>
</dbReference>
<dbReference type="PROSITE" id="PS50850">
    <property type="entry name" value="MFS"/>
    <property type="match status" value="1"/>
</dbReference>
<feature type="transmembrane region" description="Helical" evidence="9">
    <location>
        <begin position="111"/>
        <end position="132"/>
    </location>
</feature>
<dbReference type="GO" id="GO:0005886">
    <property type="term" value="C:plasma membrane"/>
    <property type="evidence" value="ECO:0007669"/>
    <property type="project" value="UniProtKB-SubCell"/>
</dbReference>
<keyword evidence="4" id="KW-0813">Transport</keyword>
<keyword evidence="12" id="KW-1185">Reference proteome</keyword>
<dbReference type="PANTHER" id="PTHR23502">
    <property type="entry name" value="MAJOR FACILITATOR SUPERFAMILY"/>
    <property type="match status" value="1"/>
</dbReference>
<feature type="transmembrane region" description="Helical" evidence="9">
    <location>
        <begin position="355"/>
        <end position="374"/>
    </location>
</feature>
<dbReference type="InterPro" id="IPR004812">
    <property type="entry name" value="Efflux_drug-R_Bcr/CmlA"/>
</dbReference>
<dbReference type="Proteomes" id="UP000027178">
    <property type="component" value="Unassembled WGS sequence"/>
</dbReference>
<dbReference type="InterPro" id="IPR011701">
    <property type="entry name" value="MFS"/>
</dbReference>
<dbReference type="SUPFAM" id="SSF103473">
    <property type="entry name" value="MFS general substrate transporter"/>
    <property type="match status" value="1"/>
</dbReference>
<feature type="transmembrane region" description="Helical" evidence="9">
    <location>
        <begin position="176"/>
        <end position="195"/>
    </location>
</feature>
<dbReference type="PROSITE" id="PS00216">
    <property type="entry name" value="SUGAR_TRANSPORT_1"/>
    <property type="match status" value="1"/>
</dbReference>
<evidence type="ECO:0000256" key="8">
    <source>
        <dbReference type="ARBA" id="ARBA00023136"/>
    </source>
</evidence>
<keyword evidence="7 9" id="KW-1133">Transmembrane helix</keyword>
<dbReference type="HOGENOM" id="CLU_001265_47_0_11"/>
<comment type="caution">
    <text evidence="11">The sequence shown here is derived from an EMBL/GenBank/DDBJ whole genome shotgun (WGS) entry which is preliminary data.</text>
</comment>
<dbReference type="GO" id="GO:0042910">
    <property type="term" value="F:xenobiotic transmembrane transporter activity"/>
    <property type="evidence" value="ECO:0007669"/>
    <property type="project" value="InterPro"/>
</dbReference>
<dbReference type="AlphaFoldDB" id="A0A066YL96"/>
<evidence type="ECO:0000256" key="7">
    <source>
        <dbReference type="ARBA" id="ARBA00022989"/>
    </source>
</evidence>
<dbReference type="EMBL" id="JNBY01000127">
    <property type="protein sequence ID" value="KDN81952.1"/>
    <property type="molecule type" value="Genomic_DNA"/>
</dbReference>
<dbReference type="InterPro" id="IPR001958">
    <property type="entry name" value="Tet-R_TetA/multi-R_MdtG-like"/>
</dbReference>
<dbReference type="PANTHER" id="PTHR23502:SF132">
    <property type="entry name" value="POLYAMINE TRANSPORTER 2-RELATED"/>
    <property type="match status" value="1"/>
</dbReference>
<evidence type="ECO:0000313" key="12">
    <source>
        <dbReference type="Proteomes" id="UP000027178"/>
    </source>
</evidence>
<dbReference type="InterPro" id="IPR005829">
    <property type="entry name" value="Sugar_transporter_CS"/>
</dbReference>
<feature type="transmembrane region" description="Helical" evidence="9">
    <location>
        <begin position="12"/>
        <end position="34"/>
    </location>
</feature>
<keyword evidence="6 9" id="KW-0812">Transmembrane</keyword>
<evidence type="ECO:0000256" key="6">
    <source>
        <dbReference type="ARBA" id="ARBA00022692"/>
    </source>
</evidence>
<evidence type="ECO:0000256" key="4">
    <source>
        <dbReference type="ARBA" id="ARBA00022448"/>
    </source>
</evidence>
<dbReference type="GO" id="GO:1990961">
    <property type="term" value="P:xenobiotic detoxification by transmembrane export across the plasma membrane"/>
    <property type="evidence" value="ECO:0007669"/>
    <property type="project" value="InterPro"/>
</dbReference>
<dbReference type="PRINTS" id="PR01035">
    <property type="entry name" value="TCRTETA"/>
</dbReference>
<protein>
    <recommendedName>
        <fullName evidence="10">Major facilitator superfamily (MFS) profile domain-containing protein</fullName>
    </recommendedName>
</protein>
<feature type="transmembrane region" description="Helical" evidence="9">
    <location>
        <begin position="257"/>
        <end position="279"/>
    </location>
</feature>
<feature type="transmembrane region" description="Helical" evidence="9">
    <location>
        <begin position="291"/>
        <end position="312"/>
    </location>
</feature>
<evidence type="ECO:0000256" key="1">
    <source>
        <dbReference type="ARBA" id="ARBA00004651"/>
    </source>
</evidence>
<organism evidence="11 12">
    <name type="scientific">Kitasatospora cheerisanensis KCTC 2395</name>
    <dbReference type="NCBI Taxonomy" id="1348663"/>
    <lineage>
        <taxon>Bacteria</taxon>
        <taxon>Bacillati</taxon>
        <taxon>Actinomycetota</taxon>
        <taxon>Actinomycetes</taxon>
        <taxon>Kitasatosporales</taxon>
        <taxon>Streptomycetaceae</taxon>
        <taxon>Kitasatospora</taxon>
    </lineage>
</organism>
<evidence type="ECO:0000256" key="9">
    <source>
        <dbReference type="SAM" id="Phobius"/>
    </source>
</evidence>
<feature type="transmembrane region" description="Helical" evidence="9">
    <location>
        <begin position="86"/>
        <end position="105"/>
    </location>
</feature>
<dbReference type="RefSeq" id="WP_035867967.1">
    <property type="nucleotide sequence ID" value="NZ_KK853997.1"/>
</dbReference>
<dbReference type="CDD" id="cd17320">
    <property type="entry name" value="MFS_MdfA_MDR_like"/>
    <property type="match status" value="1"/>
</dbReference>
<dbReference type="PATRIC" id="fig|1348663.4.peg.6064"/>
<comment type="similarity">
    <text evidence="3">Belongs to the major facilitator superfamily. TCR/Tet family.</text>
</comment>
<dbReference type="Gene3D" id="1.20.1720.10">
    <property type="entry name" value="Multidrug resistance protein D"/>
    <property type="match status" value="1"/>
</dbReference>
<feature type="transmembrane region" description="Helical" evidence="9">
    <location>
        <begin position="380"/>
        <end position="400"/>
    </location>
</feature>
<dbReference type="OrthoDB" id="9814303at2"/>
<dbReference type="InterPro" id="IPR036259">
    <property type="entry name" value="MFS_trans_sf"/>
</dbReference>
<name>A0A066YL96_9ACTN</name>
<feature type="transmembrane region" description="Helical" evidence="9">
    <location>
        <begin position="144"/>
        <end position="170"/>
    </location>
</feature>
<evidence type="ECO:0000256" key="2">
    <source>
        <dbReference type="ARBA" id="ARBA00006236"/>
    </source>
</evidence>
<feature type="transmembrane region" description="Helical" evidence="9">
    <location>
        <begin position="224"/>
        <end position="245"/>
    </location>
</feature>
<proteinExistence type="inferred from homology"/>
<accession>A0A066YL96</accession>
<keyword evidence="8 9" id="KW-0472">Membrane</keyword>
<feature type="transmembrane region" description="Helical" evidence="9">
    <location>
        <begin position="318"/>
        <end position="343"/>
    </location>
</feature>
<evidence type="ECO:0000259" key="10">
    <source>
        <dbReference type="PROSITE" id="PS50850"/>
    </source>
</evidence>
<dbReference type="Pfam" id="PF07690">
    <property type="entry name" value="MFS_1"/>
    <property type="match status" value="1"/>
</dbReference>
<reference evidence="11 12" key="1">
    <citation type="submission" date="2014-05" db="EMBL/GenBank/DDBJ databases">
        <title>Draft Genome Sequence of Kitasatospora cheerisanensis KCTC 2395.</title>
        <authorList>
            <person name="Nam D.H."/>
        </authorList>
    </citation>
    <scope>NUCLEOTIDE SEQUENCE [LARGE SCALE GENOMIC DNA]</scope>
    <source>
        <strain evidence="11 12">KCTC 2395</strain>
    </source>
</reference>
<feature type="domain" description="Major facilitator superfamily (MFS) profile" evidence="10">
    <location>
        <begin position="20"/>
        <end position="405"/>
    </location>
</feature>
<keyword evidence="5" id="KW-1003">Cell membrane</keyword>